<dbReference type="InterPro" id="IPR014752">
    <property type="entry name" value="Arrestin-like_C"/>
</dbReference>
<evidence type="ECO:0000259" key="2">
    <source>
        <dbReference type="SMART" id="SM01017"/>
    </source>
</evidence>
<evidence type="ECO:0000313" key="4">
    <source>
        <dbReference type="Proteomes" id="UP000005627"/>
    </source>
</evidence>
<dbReference type="GO" id="GO:0030674">
    <property type="term" value="F:protein-macromolecule adaptor activity"/>
    <property type="evidence" value="ECO:0007669"/>
    <property type="project" value="TreeGrafter"/>
</dbReference>
<keyword evidence="4" id="KW-1185">Reference proteome</keyword>
<dbReference type="GO" id="GO:0005886">
    <property type="term" value="C:plasma membrane"/>
    <property type="evidence" value="ECO:0007669"/>
    <property type="project" value="TreeGrafter"/>
</dbReference>
<proteinExistence type="predicted"/>
<feature type="region of interest" description="Disordered" evidence="1">
    <location>
        <begin position="464"/>
        <end position="486"/>
    </location>
</feature>
<protein>
    <recommendedName>
        <fullName evidence="2">Arrestin C-terminal-like domain-containing protein</fullName>
    </recommendedName>
</protein>
<dbReference type="GO" id="GO:0031625">
    <property type="term" value="F:ubiquitin protein ligase binding"/>
    <property type="evidence" value="ECO:0007669"/>
    <property type="project" value="EnsemblFungi"/>
</dbReference>
<sequence length="602" mass="67371">MKNCQHFIDNKEIQKGMFGLKSSHGGYSKDPLVYCDIRVDSPYKDLVLIRGSPLESNPVPLNGRLLFSLSHDMLVKKISLKLIGRFKLDFLQMGRDNNRSGVTSIVKDQKTVLETRWENLLVSSQGNTVIGDDKHYAGDAGRRELAKRSLSSPVVNRLIKKNSSHVLELPTNGVTGTPYKDLYSSSSYVFHLPKGNYDLPFQVILPSEIMETVEGLQSGSLLYNFEARIDRKRKSSSVTSLLKEDLEALHLHQPSMTTYKYLRIFRTLAPDDLSLQQEMSVGATCKDKIQYEVSIPSKAIAIGDSIPIHIRLFPFQKGYILDKINASLLQFYLVRDNAGQPYDDQQVMTKQSLTEFDEFLNNPDRLLTDVTEINSIFQTPDNLKKITQDCDLRGDLIQVRHKLAIKIVLTRAEDTTKRLEIKANLPVSLYISPLVGMKGRLVLFDNANGNIHFRAGELVQLFTDGSSTPQRSTTPAPAPAPPNYQDRLKDHLLGREQQPMAIHSAPNSPPSLATPVAHTRKMTTSRRCRRTSRVGKGSLHTTSPRLRSCPKRRDKIPAPTHFPAASPCPGAVRFNLESGSFSSMRLTEVGEKRGGVFVCVDS</sequence>
<dbReference type="GO" id="GO:0070086">
    <property type="term" value="P:ubiquitin-dependent endocytosis"/>
    <property type="evidence" value="ECO:0007669"/>
    <property type="project" value="TreeGrafter"/>
</dbReference>
<dbReference type="InParanoid" id="G8ZUV7"/>
<dbReference type="OrthoDB" id="2333384at2759"/>
<dbReference type="SMART" id="SM01017">
    <property type="entry name" value="Arrestin_C"/>
    <property type="match status" value="1"/>
</dbReference>
<dbReference type="FunCoup" id="G8ZUV7">
    <property type="interactions" value="77"/>
</dbReference>
<gene>
    <name evidence="3" type="primary">TDEL0E01580</name>
    <name evidence="3" type="ORF">TDEL_0E01580</name>
</gene>
<feature type="compositionally biased region" description="Low complexity" evidence="1">
    <location>
        <begin position="466"/>
        <end position="475"/>
    </location>
</feature>
<dbReference type="eggNOG" id="KOG3780">
    <property type="taxonomic scope" value="Eukaryota"/>
</dbReference>
<name>G8ZUV7_TORDE</name>
<reference evidence="3 4" key="1">
    <citation type="journal article" date="2011" name="Proc. Natl. Acad. Sci. U.S.A.">
        <title>Evolutionary erosion of yeast sex chromosomes by mating-type switching accidents.</title>
        <authorList>
            <person name="Gordon J.L."/>
            <person name="Armisen D."/>
            <person name="Proux-Wera E."/>
            <person name="Oheigeartaigh S.S."/>
            <person name="Byrne K.P."/>
            <person name="Wolfe K.H."/>
        </authorList>
    </citation>
    <scope>NUCLEOTIDE SEQUENCE [LARGE SCALE GENOMIC DNA]</scope>
    <source>
        <strain evidence="4">ATCC 10662 / CBS 1146 / NBRC 0425 / NCYC 2629 / NRRL Y-866</strain>
    </source>
</reference>
<dbReference type="STRING" id="1076872.G8ZUV7"/>
<dbReference type="Gene3D" id="2.60.40.640">
    <property type="match status" value="1"/>
</dbReference>
<dbReference type="PANTHER" id="PTHR11188">
    <property type="entry name" value="ARRESTIN DOMAIN CONTAINING PROTEIN"/>
    <property type="match status" value="1"/>
</dbReference>
<dbReference type="InterPro" id="IPR050357">
    <property type="entry name" value="Arrestin_domain-protein"/>
</dbReference>
<dbReference type="KEGG" id="tdl:TDEL_0E01580"/>
<dbReference type="InterPro" id="IPR011022">
    <property type="entry name" value="Arrestin_C-like"/>
</dbReference>
<evidence type="ECO:0000256" key="1">
    <source>
        <dbReference type="SAM" id="MobiDB-lite"/>
    </source>
</evidence>
<feature type="domain" description="Arrestin C-terminal-like" evidence="2">
    <location>
        <begin position="285"/>
        <end position="434"/>
    </location>
</feature>
<dbReference type="GO" id="GO:0005829">
    <property type="term" value="C:cytosol"/>
    <property type="evidence" value="ECO:0007669"/>
    <property type="project" value="TreeGrafter"/>
</dbReference>
<dbReference type="RefSeq" id="XP_003681612.1">
    <property type="nucleotide sequence ID" value="XM_003681564.1"/>
</dbReference>
<accession>G8ZUV7</accession>
<feature type="region of interest" description="Disordered" evidence="1">
    <location>
        <begin position="501"/>
        <end position="525"/>
    </location>
</feature>
<dbReference type="PANTHER" id="PTHR11188:SF62">
    <property type="entry name" value="ARRESTIN-RELATED TRAFFICKING ADAPTER 5"/>
    <property type="match status" value="1"/>
</dbReference>
<dbReference type="GeneID" id="11503802"/>
<dbReference type="AlphaFoldDB" id="G8ZUV7"/>
<dbReference type="Proteomes" id="UP000005627">
    <property type="component" value="Chromosome 5"/>
</dbReference>
<dbReference type="HOGENOM" id="CLU_018982_3_0_1"/>
<evidence type="ECO:0000313" key="3">
    <source>
        <dbReference type="EMBL" id="CCE92401.1"/>
    </source>
</evidence>
<dbReference type="EMBL" id="HE616746">
    <property type="protein sequence ID" value="CCE92401.1"/>
    <property type="molecule type" value="Genomic_DNA"/>
</dbReference>
<dbReference type="Pfam" id="PF02752">
    <property type="entry name" value="Arrestin_C"/>
    <property type="match status" value="1"/>
</dbReference>
<organism evidence="3 4">
    <name type="scientific">Torulaspora delbrueckii</name>
    <name type="common">Yeast</name>
    <name type="synonym">Candida colliculosa</name>
    <dbReference type="NCBI Taxonomy" id="4950"/>
    <lineage>
        <taxon>Eukaryota</taxon>
        <taxon>Fungi</taxon>
        <taxon>Dikarya</taxon>
        <taxon>Ascomycota</taxon>
        <taxon>Saccharomycotina</taxon>
        <taxon>Saccharomycetes</taxon>
        <taxon>Saccharomycetales</taxon>
        <taxon>Saccharomycetaceae</taxon>
        <taxon>Torulaspora</taxon>
    </lineage>
</organism>